<dbReference type="Gene3D" id="1.10.10.830">
    <property type="entry name" value="Ile-tRNA synthetase CP2 domain-like"/>
    <property type="match status" value="1"/>
</dbReference>
<feature type="binding site" evidence="9">
    <location>
        <position position="913"/>
    </location>
    <ligand>
        <name>Zn(2+)</name>
        <dbReference type="ChEBI" id="CHEBI:29105"/>
    </ligand>
</feature>
<dbReference type="CDD" id="cd07960">
    <property type="entry name" value="Anticodon_Ia_Ile_BEm"/>
    <property type="match status" value="1"/>
</dbReference>
<dbReference type="OrthoDB" id="9810365at2"/>
<comment type="similarity">
    <text evidence="1 9">Belongs to the class-I aminoacyl-tRNA synthetase family. IleS type 1 subfamily.</text>
</comment>
<dbReference type="GO" id="GO:0005829">
    <property type="term" value="C:cytosol"/>
    <property type="evidence" value="ECO:0007669"/>
    <property type="project" value="TreeGrafter"/>
</dbReference>
<feature type="binding site" evidence="9">
    <location>
        <position position="897"/>
    </location>
    <ligand>
        <name>Zn(2+)</name>
        <dbReference type="ChEBI" id="CHEBI:29105"/>
    </ligand>
</feature>
<dbReference type="PANTHER" id="PTHR42765:SF1">
    <property type="entry name" value="ISOLEUCINE--TRNA LIGASE, MITOCHONDRIAL"/>
    <property type="match status" value="1"/>
</dbReference>
<reference evidence="14 15" key="1">
    <citation type="submission" date="2017-07" db="EMBL/GenBank/DDBJ databases">
        <title>Leptospira spp. isolated from tropical soils.</title>
        <authorList>
            <person name="Thibeaux R."/>
            <person name="Iraola G."/>
            <person name="Ferres I."/>
            <person name="Bierque E."/>
            <person name="Girault D."/>
            <person name="Soupe-Gilbert M.-E."/>
            <person name="Picardeau M."/>
            <person name="Goarant C."/>
        </authorList>
    </citation>
    <scope>NUCLEOTIDE SEQUENCE [LARGE SCALE GENOMIC DNA]</scope>
    <source>
        <strain evidence="13 15">FH1-B-B1</strain>
        <strain evidence="12 14">FH1-B-C1</strain>
    </source>
</reference>
<evidence type="ECO:0000259" key="10">
    <source>
        <dbReference type="Pfam" id="PF00133"/>
    </source>
</evidence>
<comment type="function">
    <text evidence="7 9">Catalyzes the attachment of isoleucine to tRNA(Ile). As IleRS can inadvertently accommodate and process structurally similar amino acids such as valine, to avoid such errors it has two additional distinct tRNA(Ile)-dependent editing activities. One activity is designated as 'pretransfer' editing and involves the hydrolysis of activated Val-AMP. The other activity is designated 'posttransfer' editing and involves deacylation of mischarged Val-tRNA(Ile).</text>
</comment>
<evidence type="ECO:0000313" key="15">
    <source>
        <dbReference type="Proteomes" id="UP000231990"/>
    </source>
</evidence>
<feature type="short sequence motif" description="'HIGH' region" evidence="9">
    <location>
        <begin position="68"/>
        <end position="78"/>
    </location>
</feature>
<dbReference type="InterPro" id="IPR009080">
    <property type="entry name" value="tRNAsynth_Ia_anticodon-bd"/>
</dbReference>
<dbReference type="InterPro" id="IPR023585">
    <property type="entry name" value="Ile-tRNA-ligase_type1"/>
</dbReference>
<comment type="subcellular location">
    <subcellularLocation>
        <location evidence="9">Cytoplasm</location>
    </subcellularLocation>
</comment>
<dbReference type="HAMAP" id="MF_02002">
    <property type="entry name" value="Ile_tRNA_synth_type1"/>
    <property type="match status" value="1"/>
</dbReference>
<dbReference type="GO" id="GO:0004822">
    <property type="term" value="F:isoleucine-tRNA ligase activity"/>
    <property type="evidence" value="ECO:0007669"/>
    <property type="project" value="UniProtKB-UniRule"/>
</dbReference>
<dbReference type="EMBL" id="NPDY01000010">
    <property type="protein sequence ID" value="PJZ69358.1"/>
    <property type="molecule type" value="Genomic_DNA"/>
</dbReference>
<dbReference type="GO" id="GO:0000049">
    <property type="term" value="F:tRNA binding"/>
    <property type="evidence" value="ECO:0007669"/>
    <property type="project" value="InterPro"/>
</dbReference>
<dbReference type="SUPFAM" id="SSF50677">
    <property type="entry name" value="ValRS/IleRS/LeuRS editing domain"/>
    <property type="match status" value="1"/>
</dbReference>
<evidence type="ECO:0000256" key="3">
    <source>
        <dbReference type="ARBA" id="ARBA00022741"/>
    </source>
</evidence>
<organism evidence="13 15">
    <name type="scientific">Leptospira perolatii</name>
    <dbReference type="NCBI Taxonomy" id="2023191"/>
    <lineage>
        <taxon>Bacteria</taxon>
        <taxon>Pseudomonadati</taxon>
        <taxon>Spirochaetota</taxon>
        <taxon>Spirochaetia</taxon>
        <taxon>Leptospirales</taxon>
        <taxon>Leptospiraceae</taxon>
        <taxon>Leptospira</taxon>
    </lineage>
</organism>
<sequence>MKEATKEEEKKNPYSDTVILPNTNFPMKAGLSSREPAQIKEWEDTKLFRRMKEHRKNKPVFVLHDGPPYANGNFHTGHALNKILKDMVIKSKSLSGFYADMIPGWDCHGLPIEVQVLKNLGKKVKETGPEELRKLCREYAEDFVGKQGSDLTRFLCFWEKDRIYKTMSPDFEAKIVEVFGELFTKGYVYRGKKPVYWCIELATAHAEAEIEYYPHTSPSIYVKFPIQGKPKHFALIWTTTPWTLPANQGISFNPQFSYSFYSVNGNESILIADGLKESVEKETGLTLKKESSVSKEEIEQMIFRHPFLEQDSIPLFGDHVTLDAGTGAVHTAPGHGQDDYKIGLAYGLEPYSPVNDYGKFTDEFPLMKGVKVWDANPKIIELLKEKEFLLHLSQIEHSYPHSWRSKKPLIFRATPQWFFQIDFENLRENSLAAIDKVTWIPSWGFSRIRSMVESRPDWCLSRQRNWGVPIPAFICENCDETFLNSDSIKHFTRIVREKGIEIWYSESAEALLPSGAKCSKCGSDKFRKGHDILDVWFDSGVSNFAVLDERKGEPPADLYLEGSDQHRGWFQSSLWPSMALRGVPPFKAVLTHGYVLDDHGRAMSKSLGNVINPTTDIIDVYGADILRLWVSSQDFRDDVRVSKDGMKIIADNYRKIRNTFRYLLGNLAGHTSDQNLPIQDLEEVDTYYLSQLSKLTEELKNFYETYQFHQVYQKLLLFCTVTLSQDYFEMIRDRMYCDRRDSKTRRSSCTVLQIILETLCIYSAPILSFTSEEVWKENGKTNSVFLEDFPNLSNYRNLKLEEKLSAALSIRESVQKALEMARQAGKLGKSLEGALELTPKSSNANILKSFAKADLELIFTVSQVTFDPDAREQLSEYSDDTYKIRVLKPLDSECPRCWRHPKEERIRELCIRCSEAIK</sequence>
<dbReference type="InterPro" id="IPR002301">
    <property type="entry name" value="Ile-tRNA-ligase"/>
</dbReference>
<evidence type="ECO:0000256" key="6">
    <source>
        <dbReference type="ARBA" id="ARBA00023146"/>
    </source>
</evidence>
<dbReference type="GO" id="GO:0002161">
    <property type="term" value="F:aminoacyl-tRNA deacylase activity"/>
    <property type="evidence" value="ECO:0007669"/>
    <property type="project" value="InterPro"/>
</dbReference>
<evidence type="ECO:0000256" key="2">
    <source>
        <dbReference type="ARBA" id="ARBA00022598"/>
    </source>
</evidence>
<dbReference type="InterPro" id="IPR013155">
    <property type="entry name" value="M/V/L/I-tRNA-synth_anticd-bd"/>
</dbReference>
<dbReference type="GO" id="GO:0008270">
    <property type="term" value="F:zinc ion binding"/>
    <property type="evidence" value="ECO:0007669"/>
    <property type="project" value="UniProtKB-UniRule"/>
</dbReference>
<dbReference type="PRINTS" id="PR00984">
    <property type="entry name" value="TRNASYNTHILE"/>
</dbReference>
<dbReference type="InterPro" id="IPR033708">
    <property type="entry name" value="Anticodon_Ile_BEm"/>
</dbReference>
<evidence type="ECO:0000259" key="11">
    <source>
        <dbReference type="Pfam" id="PF08264"/>
    </source>
</evidence>
<evidence type="ECO:0000256" key="5">
    <source>
        <dbReference type="ARBA" id="ARBA00022917"/>
    </source>
</evidence>
<dbReference type="Gene3D" id="3.40.50.620">
    <property type="entry name" value="HUPs"/>
    <property type="match status" value="2"/>
</dbReference>
<keyword evidence="3 9" id="KW-0547">Nucleotide-binding</keyword>
<comment type="domain">
    <text evidence="9">IleRS has two distinct active sites: one for aminoacylation and one for editing. The misactivated valine is translocated from the active site to the editing site, which sterically excludes the correctly activated isoleucine. The single editing site contains two valyl binding pockets, one specific for each substrate (Val-AMP or Val-tRNA(Ile)).</text>
</comment>
<keyword evidence="9" id="KW-0479">Metal-binding</keyword>
<dbReference type="SUPFAM" id="SSF52374">
    <property type="entry name" value="Nucleotidylyl transferase"/>
    <property type="match status" value="1"/>
</dbReference>
<gene>
    <name evidence="9" type="primary">ileS</name>
    <name evidence="12" type="ORF">CH360_11430</name>
    <name evidence="13" type="ORF">CH373_13865</name>
</gene>
<evidence type="ECO:0000313" key="12">
    <source>
        <dbReference type="EMBL" id="PJZ69358.1"/>
    </source>
</evidence>
<name>A0A2M9ZKM9_9LEPT</name>
<evidence type="ECO:0000256" key="8">
    <source>
        <dbReference type="ARBA" id="ARBA00048359"/>
    </source>
</evidence>
<feature type="binding site" evidence="9">
    <location>
        <position position="910"/>
    </location>
    <ligand>
        <name>Zn(2+)</name>
        <dbReference type="ChEBI" id="CHEBI:29105"/>
    </ligand>
</feature>
<dbReference type="RefSeq" id="WP_100714172.1">
    <property type="nucleotide sequence ID" value="NZ_NPDY01000010.1"/>
</dbReference>
<dbReference type="EMBL" id="NPDZ01000009">
    <property type="protein sequence ID" value="PJZ72493.1"/>
    <property type="molecule type" value="Genomic_DNA"/>
</dbReference>
<comment type="catalytic activity">
    <reaction evidence="8 9">
        <text>tRNA(Ile) + L-isoleucine + ATP = L-isoleucyl-tRNA(Ile) + AMP + diphosphate</text>
        <dbReference type="Rhea" id="RHEA:11060"/>
        <dbReference type="Rhea" id="RHEA-COMP:9666"/>
        <dbReference type="Rhea" id="RHEA-COMP:9695"/>
        <dbReference type="ChEBI" id="CHEBI:30616"/>
        <dbReference type="ChEBI" id="CHEBI:33019"/>
        <dbReference type="ChEBI" id="CHEBI:58045"/>
        <dbReference type="ChEBI" id="CHEBI:78442"/>
        <dbReference type="ChEBI" id="CHEBI:78528"/>
        <dbReference type="ChEBI" id="CHEBI:456215"/>
        <dbReference type="EC" id="6.1.1.5"/>
    </reaction>
</comment>
<dbReference type="NCBIfam" id="TIGR00392">
    <property type="entry name" value="ileS"/>
    <property type="match status" value="1"/>
</dbReference>
<protein>
    <recommendedName>
        <fullName evidence="9">Isoleucine--tRNA ligase</fullName>
        <ecNumber evidence="9">6.1.1.5</ecNumber>
    </recommendedName>
    <alternativeName>
        <fullName evidence="9">Isoleucyl-tRNA synthetase</fullName>
        <shortName evidence="9">IleRS</shortName>
    </alternativeName>
</protein>
<evidence type="ECO:0000313" key="14">
    <source>
        <dbReference type="Proteomes" id="UP000231962"/>
    </source>
</evidence>
<keyword evidence="14" id="KW-1185">Reference proteome</keyword>
<evidence type="ECO:0000313" key="13">
    <source>
        <dbReference type="EMBL" id="PJZ72493.1"/>
    </source>
</evidence>
<comment type="caution">
    <text evidence="13">The sequence shown here is derived from an EMBL/GenBank/DDBJ whole genome shotgun (WGS) entry which is preliminary data.</text>
</comment>
<comment type="cofactor">
    <cofactor evidence="9">
        <name>Zn(2+)</name>
        <dbReference type="ChEBI" id="CHEBI:29105"/>
    </cofactor>
    <text evidence="9">Binds 1 zinc ion per subunit.</text>
</comment>
<dbReference type="InterPro" id="IPR050081">
    <property type="entry name" value="Ile-tRNA_ligase"/>
</dbReference>
<comment type="subunit">
    <text evidence="9">Monomer.</text>
</comment>
<feature type="short sequence motif" description="'KMSKS' region" evidence="9">
    <location>
        <begin position="602"/>
        <end position="606"/>
    </location>
</feature>
<feature type="binding site" evidence="9">
    <location>
        <position position="605"/>
    </location>
    <ligand>
        <name>ATP</name>
        <dbReference type="ChEBI" id="CHEBI:30616"/>
    </ligand>
</feature>
<dbReference type="Gene3D" id="3.90.740.10">
    <property type="entry name" value="Valyl/Leucyl/Isoleucyl-tRNA synthetase, editing domain"/>
    <property type="match status" value="1"/>
</dbReference>
<dbReference type="PANTHER" id="PTHR42765">
    <property type="entry name" value="SOLEUCYL-TRNA SYNTHETASE"/>
    <property type="match status" value="1"/>
</dbReference>
<dbReference type="Proteomes" id="UP000231962">
    <property type="component" value="Unassembled WGS sequence"/>
</dbReference>
<evidence type="ECO:0000256" key="4">
    <source>
        <dbReference type="ARBA" id="ARBA00022840"/>
    </source>
</evidence>
<feature type="domain" description="Methionyl/Valyl/Leucyl/Isoleucyl-tRNA synthetase anticodon-binding" evidence="11">
    <location>
        <begin position="685"/>
        <end position="832"/>
    </location>
</feature>
<keyword evidence="2 9" id="KW-0436">Ligase</keyword>
<dbReference type="Gene3D" id="1.10.730.20">
    <property type="match status" value="1"/>
</dbReference>
<dbReference type="AlphaFoldDB" id="A0A2M9ZKM9"/>
<dbReference type="CDD" id="cd00818">
    <property type="entry name" value="IleRS_core"/>
    <property type="match status" value="1"/>
</dbReference>
<keyword evidence="4 9" id="KW-0067">ATP-binding</keyword>
<proteinExistence type="inferred from homology"/>
<accession>A0A2M9ZKM9</accession>
<dbReference type="Pfam" id="PF08264">
    <property type="entry name" value="Anticodon_1"/>
    <property type="match status" value="1"/>
</dbReference>
<feature type="binding site" evidence="9">
    <location>
        <position position="894"/>
    </location>
    <ligand>
        <name>Zn(2+)</name>
        <dbReference type="ChEBI" id="CHEBI:29105"/>
    </ligand>
</feature>
<evidence type="ECO:0000256" key="1">
    <source>
        <dbReference type="ARBA" id="ARBA00006887"/>
    </source>
</evidence>
<dbReference type="EC" id="6.1.1.5" evidence="9"/>
<dbReference type="Proteomes" id="UP000231990">
    <property type="component" value="Unassembled WGS sequence"/>
</dbReference>
<keyword evidence="9" id="KW-0963">Cytoplasm</keyword>
<keyword evidence="9" id="KW-0862">Zinc</keyword>
<dbReference type="InterPro" id="IPR009008">
    <property type="entry name" value="Val/Leu/Ile-tRNA-synth_edit"/>
</dbReference>
<evidence type="ECO:0000256" key="7">
    <source>
        <dbReference type="ARBA" id="ARBA00025217"/>
    </source>
</evidence>
<keyword evidence="6 9" id="KW-0030">Aminoacyl-tRNA synthetase</keyword>
<dbReference type="SUPFAM" id="SSF47323">
    <property type="entry name" value="Anticodon-binding domain of a subclass of class I aminoacyl-tRNA synthetases"/>
    <property type="match status" value="1"/>
</dbReference>
<dbReference type="GO" id="GO:0006428">
    <property type="term" value="P:isoleucyl-tRNA aminoacylation"/>
    <property type="evidence" value="ECO:0007669"/>
    <property type="project" value="UniProtKB-UniRule"/>
</dbReference>
<dbReference type="InterPro" id="IPR014729">
    <property type="entry name" value="Rossmann-like_a/b/a_fold"/>
</dbReference>
<dbReference type="InterPro" id="IPR002300">
    <property type="entry name" value="aa-tRNA-synth_Ia"/>
</dbReference>
<feature type="domain" description="Aminoacyl-tRNA synthetase class Ia" evidence="10">
    <location>
        <begin position="39"/>
        <end position="641"/>
    </location>
</feature>
<feature type="binding site" evidence="9">
    <location>
        <position position="561"/>
    </location>
    <ligand>
        <name>L-isoleucyl-5'-AMP</name>
        <dbReference type="ChEBI" id="CHEBI:178002"/>
    </ligand>
</feature>
<keyword evidence="5 9" id="KW-0648">Protein biosynthesis</keyword>
<evidence type="ECO:0000256" key="9">
    <source>
        <dbReference type="HAMAP-Rule" id="MF_02002"/>
    </source>
</evidence>
<dbReference type="GO" id="GO:0005524">
    <property type="term" value="F:ATP binding"/>
    <property type="evidence" value="ECO:0007669"/>
    <property type="project" value="UniProtKB-UniRule"/>
</dbReference>
<dbReference type="Pfam" id="PF00133">
    <property type="entry name" value="tRNA-synt_1"/>
    <property type="match status" value="1"/>
</dbReference>